<evidence type="ECO:0000313" key="4">
    <source>
        <dbReference type="EMBL" id="GHF24113.1"/>
    </source>
</evidence>
<dbReference type="CDD" id="cd02972">
    <property type="entry name" value="DsbA_family"/>
    <property type="match status" value="1"/>
</dbReference>
<evidence type="ECO:0000256" key="2">
    <source>
        <dbReference type="SAM" id="Phobius"/>
    </source>
</evidence>
<dbReference type="SUPFAM" id="SSF52833">
    <property type="entry name" value="Thioredoxin-like"/>
    <property type="match status" value="1"/>
</dbReference>
<dbReference type="InterPro" id="IPR036249">
    <property type="entry name" value="Thioredoxin-like_sf"/>
</dbReference>
<feature type="transmembrane region" description="Helical" evidence="2">
    <location>
        <begin position="35"/>
        <end position="59"/>
    </location>
</feature>
<reference evidence="4" key="2">
    <citation type="submission" date="2020-09" db="EMBL/GenBank/DDBJ databases">
        <authorList>
            <person name="Sun Q."/>
            <person name="Zhou Y."/>
        </authorList>
    </citation>
    <scope>NUCLEOTIDE SEQUENCE</scope>
    <source>
        <strain evidence="4">CGMCC 1.16548</strain>
    </source>
</reference>
<dbReference type="Gene3D" id="3.40.30.10">
    <property type="entry name" value="Glutaredoxin"/>
    <property type="match status" value="1"/>
</dbReference>
<keyword evidence="2" id="KW-0812">Transmembrane</keyword>
<dbReference type="EMBL" id="BNAI01000008">
    <property type="protein sequence ID" value="GHF24113.1"/>
    <property type="molecule type" value="Genomic_DNA"/>
</dbReference>
<proteinExistence type="predicted"/>
<keyword evidence="1" id="KW-0175">Coiled coil</keyword>
<dbReference type="InterPro" id="IPR012336">
    <property type="entry name" value="Thioredoxin-like_fold"/>
</dbReference>
<evidence type="ECO:0000313" key="5">
    <source>
        <dbReference type="Proteomes" id="UP000617531"/>
    </source>
</evidence>
<dbReference type="Proteomes" id="UP000617531">
    <property type="component" value="Unassembled WGS sequence"/>
</dbReference>
<organism evidence="4 5">
    <name type="scientific">Pseudolysinimonas yzui</name>
    <dbReference type="NCBI Taxonomy" id="2708254"/>
    <lineage>
        <taxon>Bacteria</taxon>
        <taxon>Bacillati</taxon>
        <taxon>Actinomycetota</taxon>
        <taxon>Actinomycetes</taxon>
        <taxon>Micrococcales</taxon>
        <taxon>Microbacteriaceae</taxon>
        <taxon>Pseudolysinimonas</taxon>
    </lineage>
</organism>
<protein>
    <recommendedName>
        <fullName evidence="3">Thioredoxin-like fold domain-containing protein</fullName>
    </recommendedName>
</protein>
<evidence type="ECO:0000259" key="3">
    <source>
        <dbReference type="Pfam" id="PF13462"/>
    </source>
</evidence>
<dbReference type="Pfam" id="PF13462">
    <property type="entry name" value="Thioredoxin_4"/>
    <property type="match status" value="1"/>
</dbReference>
<feature type="domain" description="Thioredoxin-like fold" evidence="3">
    <location>
        <begin position="110"/>
        <end position="271"/>
    </location>
</feature>
<reference evidence="4" key="1">
    <citation type="journal article" date="2014" name="Int. J. Syst. Evol. Microbiol.">
        <title>Complete genome sequence of Corynebacterium casei LMG S-19264T (=DSM 44701T), isolated from a smear-ripened cheese.</title>
        <authorList>
            <consortium name="US DOE Joint Genome Institute (JGI-PGF)"/>
            <person name="Walter F."/>
            <person name="Albersmeier A."/>
            <person name="Kalinowski J."/>
            <person name="Ruckert C."/>
        </authorList>
    </citation>
    <scope>NUCLEOTIDE SEQUENCE</scope>
    <source>
        <strain evidence="4">CGMCC 1.16548</strain>
    </source>
</reference>
<accession>A0A8J3M2L5</accession>
<evidence type="ECO:0000256" key="1">
    <source>
        <dbReference type="SAM" id="Coils"/>
    </source>
</evidence>
<keyword evidence="5" id="KW-1185">Reference proteome</keyword>
<keyword evidence="2" id="KW-0472">Membrane</keyword>
<keyword evidence="2" id="KW-1133">Transmembrane helix</keyword>
<feature type="coiled-coil region" evidence="1">
    <location>
        <begin position="4"/>
        <end position="31"/>
    </location>
</feature>
<comment type="caution">
    <text evidence="4">The sequence shown here is derived from an EMBL/GenBank/DDBJ whole genome shotgun (WGS) entry which is preliminary data.</text>
</comment>
<gene>
    <name evidence="4" type="ORF">GCM10011600_26410</name>
</gene>
<dbReference type="RefSeq" id="WP_191284010.1">
    <property type="nucleotide sequence ID" value="NZ_BNAI01000008.1"/>
</dbReference>
<name>A0A8J3M2L5_9MICO</name>
<dbReference type="AlphaFoldDB" id="A0A8J3M2L5"/>
<sequence>MAQERLTKDQRREQARELARLEREARLKAQARNRILIRVGATVGVVALLAAIGGGIWLATRPSGPGPANMASDGILFTGNADGEIEAVQTGSVPADGTPVPTDPDAYDVPARIVIYLDYGCPYCNQFETTNASQIAELVAAGYATLEVHPIAILDRAFLDSEYPTRAANAMACVAVSKPNAFLDANAALFAAQPAEQTEGLTDDEIRDILDSAGALDDEISACIGEKRYAGWVEAATDRATSDPDLANPSTGGFGTPTILVNGVRYTGALDDPSAFAAFVAENADFSESDPTPTPTPTP</sequence>